<accession>A0A183ENM5</accession>
<keyword evidence="2" id="KW-1185">Reference proteome</keyword>
<reference evidence="1 2" key="2">
    <citation type="submission" date="2018-11" db="EMBL/GenBank/DDBJ databases">
        <authorList>
            <consortium name="Pathogen Informatics"/>
        </authorList>
    </citation>
    <scope>NUCLEOTIDE SEQUENCE [LARGE SCALE GENOMIC DNA]</scope>
</reference>
<evidence type="ECO:0000313" key="1">
    <source>
        <dbReference type="EMBL" id="VDN40227.1"/>
    </source>
</evidence>
<gene>
    <name evidence="1" type="ORF">GPUH_LOCUS22567</name>
</gene>
<name>A0A183ENM5_9BILA</name>
<organism evidence="3">
    <name type="scientific">Gongylonema pulchrum</name>
    <dbReference type="NCBI Taxonomy" id="637853"/>
    <lineage>
        <taxon>Eukaryota</taxon>
        <taxon>Metazoa</taxon>
        <taxon>Ecdysozoa</taxon>
        <taxon>Nematoda</taxon>
        <taxon>Chromadorea</taxon>
        <taxon>Rhabditida</taxon>
        <taxon>Spirurina</taxon>
        <taxon>Spiruromorpha</taxon>
        <taxon>Spiruroidea</taxon>
        <taxon>Gongylonematidae</taxon>
        <taxon>Gongylonema</taxon>
    </lineage>
</organism>
<dbReference type="AlphaFoldDB" id="A0A183ENM5"/>
<protein>
    <submittedName>
        <fullName evidence="3">Secreted protein</fullName>
    </submittedName>
</protein>
<sequence length="109" mass="12357">MGSVTDFFGEFSLLTFCFDADRTPCANTSTPSNNNIVTTSSHRPDTVCRHQTYLPPIFVSYWRWWEESVEEVAGVVIPTDSTTDNTSFETTTVVLTRSRHSARQECVRL</sequence>
<dbReference type="Proteomes" id="UP000271098">
    <property type="component" value="Unassembled WGS sequence"/>
</dbReference>
<evidence type="ECO:0000313" key="2">
    <source>
        <dbReference type="Proteomes" id="UP000271098"/>
    </source>
</evidence>
<dbReference type="WBParaSite" id="GPUH_0002259301-mRNA-1">
    <property type="protein sequence ID" value="GPUH_0002259301-mRNA-1"/>
    <property type="gene ID" value="GPUH_0002259301"/>
</dbReference>
<evidence type="ECO:0000313" key="3">
    <source>
        <dbReference type="WBParaSite" id="GPUH_0002259301-mRNA-1"/>
    </source>
</evidence>
<proteinExistence type="predicted"/>
<reference evidence="3" key="1">
    <citation type="submission" date="2016-06" db="UniProtKB">
        <authorList>
            <consortium name="WormBaseParasite"/>
        </authorList>
    </citation>
    <scope>IDENTIFICATION</scope>
</reference>
<dbReference type="EMBL" id="UYRT01095407">
    <property type="protein sequence ID" value="VDN40227.1"/>
    <property type="molecule type" value="Genomic_DNA"/>
</dbReference>